<accession>A0A1G1WMX4</accession>
<dbReference type="PROSITE" id="PS51740">
    <property type="entry name" value="SPOVT_ABRB"/>
    <property type="match status" value="1"/>
</dbReference>
<dbReference type="AlphaFoldDB" id="A0A1G1WMX4"/>
<organism evidence="9 10">
    <name type="scientific">Candidatus Woykebacteria bacterium RIFCSPHIGHO2_02_FULL_43_16b</name>
    <dbReference type="NCBI Taxonomy" id="1802601"/>
    <lineage>
        <taxon>Bacteria</taxon>
        <taxon>Candidatus Woykeibacteriota</taxon>
    </lineage>
</organism>
<dbReference type="NCBIfam" id="TIGR00242">
    <property type="entry name" value="division/cell wall cluster transcriptional repressor MraZ"/>
    <property type="match status" value="1"/>
</dbReference>
<dbReference type="InterPro" id="IPR037914">
    <property type="entry name" value="SpoVT-AbrB_sf"/>
</dbReference>
<protein>
    <recommendedName>
        <fullName evidence="1 7">Transcriptional regulator MraZ</fullName>
    </recommendedName>
</protein>
<reference evidence="9 10" key="1">
    <citation type="journal article" date="2016" name="Nat. Commun.">
        <title>Thousands of microbial genomes shed light on interconnected biogeochemical processes in an aquifer system.</title>
        <authorList>
            <person name="Anantharaman K."/>
            <person name="Brown C.T."/>
            <person name="Hug L.A."/>
            <person name="Sharon I."/>
            <person name="Castelle C.J."/>
            <person name="Probst A.J."/>
            <person name="Thomas B.C."/>
            <person name="Singh A."/>
            <person name="Wilkins M.J."/>
            <person name="Karaoz U."/>
            <person name="Brodie E.L."/>
            <person name="Williams K.H."/>
            <person name="Hubbard S.S."/>
            <person name="Banfield J.F."/>
        </authorList>
    </citation>
    <scope>NUCLEOTIDE SEQUENCE [LARGE SCALE GENOMIC DNA]</scope>
</reference>
<dbReference type="Pfam" id="PF02381">
    <property type="entry name" value="MraZ"/>
    <property type="match status" value="2"/>
</dbReference>
<comment type="caution">
    <text evidence="9">The sequence shown here is derived from an EMBL/GenBank/DDBJ whole genome shotgun (WGS) entry which is preliminary data.</text>
</comment>
<sequence length="131" mass="15511">MFLGEHPTTLDDKRRLYLPKKIRDFLKNSELVFSRGFESCIFVWLREDWERANQKNLDNPITDLGARNIRRYLFSGAEILLADKLGRCLVPDHLTKYAHLKSEIVLIGAGDHFEIWDKELWNQYFDILEAQ</sequence>
<keyword evidence="4 7" id="KW-0805">Transcription regulation</keyword>
<dbReference type="PANTHER" id="PTHR34701:SF1">
    <property type="entry name" value="TRANSCRIPTIONAL REGULATOR MRAZ"/>
    <property type="match status" value="1"/>
</dbReference>
<evidence type="ECO:0000256" key="2">
    <source>
        <dbReference type="ARBA" id="ARBA00022490"/>
    </source>
</evidence>
<evidence type="ECO:0000256" key="3">
    <source>
        <dbReference type="ARBA" id="ARBA00022737"/>
    </source>
</evidence>
<evidence type="ECO:0000256" key="6">
    <source>
        <dbReference type="ARBA" id="ARBA00023163"/>
    </source>
</evidence>
<dbReference type="GO" id="GO:2000143">
    <property type="term" value="P:negative regulation of DNA-templated transcription initiation"/>
    <property type="evidence" value="ECO:0007669"/>
    <property type="project" value="TreeGrafter"/>
</dbReference>
<dbReference type="CDD" id="cd16321">
    <property type="entry name" value="MraZ_C"/>
    <property type="match status" value="1"/>
</dbReference>
<keyword evidence="6 7" id="KW-0804">Transcription</keyword>
<dbReference type="InterPro" id="IPR038619">
    <property type="entry name" value="MraZ_sf"/>
</dbReference>
<comment type="subunit">
    <text evidence="7">Forms oligomers.</text>
</comment>
<dbReference type="PANTHER" id="PTHR34701">
    <property type="entry name" value="TRANSCRIPTIONAL REGULATOR MRAZ"/>
    <property type="match status" value="1"/>
</dbReference>
<dbReference type="InterPro" id="IPR003444">
    <property type="entry name" value="MraZ"/>
</dbReference>
<proteinExistence type="inferred from homology"/>
<dbReference type="SUPFAM" id="SSF89447">
    <property type="entry name" value="AbrB/MazE/MraZ-like"/>
    <property type="match status" value="1"/>
</dbReference>
<comment type="subcellular location">
    <subcellularLocation>
        <location evidence="7">Cytoplasm</location>
        <location evidence="7">Nucleoid</location>
    </subcellularLocation>
</comment>
<evidence type="ECO:0000256" key="5">
    <source>
        <dbReference type="ARBA" id="ARBA00023125"/>
    </source>
</evidence>
<dbReference type="HAMAP" id="MF_01008">
    <property type="entry name" value="MraZ"/>
    <property type="match status" value="1"/>
</dbReference>
<dbReference type="InterPro" id="IPR035642">
    <property type="entry name" value="MraZ_N"/>
</dbReference>
<dbReference type="EMBL" id="MHCX01000035">
    <property type="protein sequence ID" value="OGY29098.1"/>
    <property type="molecule type" value="Genomic_DNA"/>
</dbReference>
<dbReference type="GO" id="GO:0003700">
    <property type="term" value="F:DNA-binding transcription factor activity"/>
    <property type="evidence" value="ECO:0007669"/>
    <property type="project" value="UniProtKB-UniRule"/>
</dbReference>
<dbReference type="CDD" id="cd16320">
    <property type="entry name" value="MraZ_N"/>
    <property type="match status" value="1"/>
</dbReference>
<dbReference type="GO" id="GO:0009295">
    <property type="term" value="C:nucleoid"/>
    <property type="evidence" value="ECO:0007669"/>
    <property type="project" value="UniProtKB-SubCell"/>
</dbReference>
<dbReference type="Gene3D" id="3.40.1550.20">
    <property type="entry name" value="Transcriptional regulator MraZ domain"/>
    <property type="match status" value="1"/>
</dbReference>
<dbReference type="GO" id="GO:0000976">
    <property type="term" value="F:transcription cis-regulatory region binding"/>
    <property type="evidence" value="ECO:0007669"/>
    <property type="project" value="TreeGrafter"/>
</dbReference>
<dbReference type="InterPro" id="IPR007159">
    <property type="entry name" value="SpoVT-AbrB_dom"/>
</dbReference>
<gene>
    <name evidence="7" type="primary">mraZ</name>
    <name evidence="9" type="ORF">A3J50_02325</name>
</gene>
<evidence type="ECO:0000313" key="9">
    <source>
        <dbReference type="EMBL" id="OGY29098.1"/>
    </source>
</evidence>
<comment type="similarity">
    <text evidence="7">Belongs to the MraZ family.</text>
</comment>
<keyword evidence="5 7" id="KW-0238">DNA-binding</keyword>
<evidence type="ECO:0000256" key="4">
    <source>
        <dbReference type="ARBA" id="ARBA00023015"/>
    </source>
</evidence>
<dbReference type="GO" id="GO:0005737">
    <property type="term" value="C:cytoplasm"/>
    <property type="evidence" value="ECO:0007669"/>
    <property type="project" value="UniProtKB-UniRule"/>
</dbReference>
<feature type="domain" description="SpoVT-AbrB" evidence="8">
    <location>
        <begin position="5"/>
        <end position="48"/>
    </location>
</feature>
<name>A0A1G1WMX4_9BACT</name>
<evidence type="ECO:0000259" key="8">
    <source>
        <dbReference type="PROSITE" id="PS51740"/>
    </source>
</evidence>
<keyword evidence="2 7" id="KW-0963">Cytoplasm</keyword>
<keyword evidence="3" id="KW-0677">Repeat</keyword>
<evidence type="ECO:0000256" key="7">
    <source>
        <dbReference type="HAMAP-Rule" id="MF_01008"/>
    </source>
</evidence>
<evidence type="ECO:0000313" key="10">
    <source>
        <dbReference type="Proteomes" id="UP000177821"/>
    </source>
</evidence>
<dbReference type="InterPro" id="IPR035644">
    <property type="entry name" value="MraZ_C"/>
</dbReference>
<dbReference type="Proteomes" id="UP000177821">
    <property type="component" value="Unassembled WGS sequence"/>
</dbReference>
<evidence type="ECO:0000256" key="1">
    <source>
        <dbReference type="ARBA" id="ARBA00013860"/>
    </source>
</evidence>
<dbReference type="InterPro" id="IPR020603">
    <property type="entry name" value="MraZ_dom"/>
</dbReference>